<dbReference type="Gene3D" id="2.60.40.10">
    <property type="entry name" value="Immunoglobulins"/>
    <property type="match status" value="1"/>
</dbReference>
<feature type="region of interest" description="Disordered" evidence="1">
    <location>
        <begin position="1"/>
        <end position="56"/>
    </location>
</feature>
<evidence type="ECO:0000259" key="2">
    <source>
        <dbReference type="PROSITE" id="PS50835"/>
    </source>
</evidence>
<evidence type="ECO:0000313" key="4">
    <source>
        <dbReference type="Proteomes" id="UP001228049"/>
    </source>
</evidence>
<name>A0AAD9C5Z2_DISEL</name>
<evidence type="ECO:0000313" key="3">
    <source>
        <dbReference type="EMBL" id="KAK1896500.1"/>
    </source>
</evidence>
<sequence>MKSLLSTVTKYLSSTSSHQQEEEHPSEPAGGPDAPPVYDHHLLHHPPSAAPSQIPLTPPCFLQKLKSQEVAEGSPIRLECRVTGTPPPLVR</sequence>
<gene>
    <name evidence="3" type="ORF">KUDE01_016045</name>
</gene>
<feature type="domain" description="Ig-like" evidence="2">
    <location>
        <begin position="59"/>
        <end position="91"/>
    </location>
</feature>
<dbReference type="Proteomes" id="UP001228049">
    <property type="component" value="Unassembled WGS sequence"/>
</dbReference>
<reference evidence="3" key="1">
    <citation type="submission" date="2023-04" db="EMBL/GenBank/DDBJ databases">
        <title>Chromosome-level genome of Chaenocephalus aceratus.</title>
        <authorList>
            <person name="Park H."/>
        </authorList>
    </citation>
    <scope>NUCLEOTIDE SEQUENCE</scope>
    <source>
        <strain evidence="3">DE</strain>
        <tissue evidence="3">Muscle</tissue>
    </source>
</reference>
<dbReference type="Pfam" id="PF07679">
    <property type="entry name" value="I-set"/>
    <property type="match status" value="1"/>
</dbReference>
<dbReference type="InterPro" id="IPR013098">
    <property type="entry name" value="Ig_I-set"/>
</dbReference>
<dbReference type="PROSITE" id="PS50835">
    <property type="entry name" value="IG_LIKE"/>
    <property type="match status" value="1"/>
</dbReference>
<dbReference type="AlphaFoldDB" id="A0AAD9C5Z2"/>
<accession>A0AAD9C5Z2</accession>
<dbReference type="InterPro" id="IPR007110">
    <property type="entry name" value="Ig-like_dom"/>
</dbReference>
<dbReference type="SUPFAM" id="SSF48726">
    <property type="entry name" value="Immunoglobulin"/>
    <property type="match status" value="1"/>
</dbReference>
<evidence type="ECO:0000256" key="1">
    <source>
        <dbReference type="SAM" id="MobiDB-lite"/>
    </source>
</evidence>
<protein>
    <submittedName>
        <fullName evidence="3">Palladin</fullName>
    </submittedName>
</protein>
<feature type="compositionally biased region" description="Polar residues" evidence="1">
    <location>
        <begin position="1"/>
        <end position="12"/>
    </location>
</feature>
<dbReference type="InterPro" id="IPR036179">
    <property type="entry name" value="Ig-like_dom_sf"/>
</dbReference>
<dbReference type="InterPro" id="IPR013783">
    <property type="entry name" value="Ig-like_fold"/>
</dbReference>
<proteinExistence type="predicted"/>
<dbReference type="EMBL" id="JASDAP010000009">
    <property type="protein sequence ID" value="KAK1896500.1"/>
    <property type="molecule type" value="Genomic_DNA"/>
</dbReference>
<organism evidence="3 4">
    <name type="scientific">Dissostichus eleginoides</name>
    <name type="common">Patagonian toothfish</name>
    <name type="synonym">Dissostichus amissus</name>
    <dbReference type="NCBI Taxonomy" id="100907"/>
    <lineage>
        <taxon>Eukaryota</taxon>
        <taxon>Metazoa</taxon>
        <taxon>Chordata</taxon>
        <taxon>Craniata</taxon>
        <taxon>Vertebrata</taxon>
        <taxon>Euteleostomi</taxon>
        <taxon>Actinopterygii</taxon>
        <taxon>Neopterygii</taxon>
        <taxon>Teleostei</taxon>
        <taxon>Neoteleostei</taxon>
        <taxon>Acanthomorphata</taxon>
        <taxon>Eupercaria</taxon>
        <taxon>Perciformes</taxon>
        <taxon>Notothenioidei</taxon>
        <taxon>Nototheniidae</taxon>
        <taxon>Dissostichus</taxon>
    </lineage>
</organism>
<keyword evidence="4" id="KW-1185">Reference proteome</keyword>
<comment type="caution">
    <text evidence="3">The sequence shown here is derived from an EMBL/GenBank/DDBJ whole genome shotgun (WGS) entry which is preliminary data.</text>
</comment>